<reference evidence="1" key="1">
    <citation type="submission" date="2014-09" db="EMBL/GenBank/DDBJ databases">
        <authorList>
            <person name="Magalhaes I.L.F."/>
            <person name="Oliveira U."/>
            <person name="Santos F.R."/>
            <person name="Vidigal T.H.D.A."/>
            <person name="Brescovit A.D."/>
            <person name="Santos A.J."/>
        </authorList>
    </citation>
    <scope>NUCLEOTIDE SEQUENCE</scope>
    <source>
        <tissue evidence="1">Shoot tissue taken approximately 20 cm above the soil surface</tissue>
    </source>
</reference>
<sequence length="56" mass="6685">MSYGFQSSTKIAFIGFQPLLINLSIVRIAFLLISYRKILFFRGTFNFHRILYNLFF</sequence>
<dbReference type="EMBL" id="GBRH01229339">
    <property type="protein sequence ID" value="JAD68556.1"/>
    <property type="molecule type" value="Transcribed_RNA"/>
</dbReference>
<name>A0A0A9M4M4_ARUDO</name>
<dbReference type="AlphaFoldDB" id="A0A0A9M4M4"/>
<protein>
    <submittedName>
        <fullName evidence="1">Uncharacterized protein</fullName>
    </submittedName>
</protein>
<organism evidence="1">
    <name type="scientific">Arundo donax</name>
    <name type="common">Giant reed</name>
    <name type="synonym">Donax arundinaceus</name>
    <dbReference type="NCBI Taxonomy" id="35708"/>
    <lineage>
        <taxon>Eukaryota</taxon>
        <taxon>Viridiplantae</taxon>
        <taxon>Streptophyta</taxon>
        <taxon>Embryophyta</taxon>
        <taxon>Tracheophyta</taxon>
        <taxon>Spermatophyta</taxon>
        <taxon>Magnoliopsida</taxon>
        <taxon>Liliopsida</taxon>
        <taxon>Poales</taxon>
        <taxon>Poaceae</taxon>
        <taxon>PACMAD clade</taxon>
        <taxon>Arundinoideae</taxon>
        <taxon>Arundineae</taxon>
        <taxon>Arundo</taxon>
    </lineage>
</organism>
<accession>A0A0A9M4M4</accession>
<evidence type="ECO:0000313" key="1">
    <source>
        <dbReference type="EMBL" id="JAD68556.1"/>
    </source>
</evidence>
<proteinExistence type="predicted"/>
<reference evidence="1" key="2">
    <citation type="journal article" date="2015" name="Data Brief">
        <title>Shoot transcriptome of the giant reed, Arundo donax.</title>
        <authorList>
            <person name="Barrero R.A."/>
            <person name="Guerrero F.D."/>
            <person name="Moolhuijzen P."/>
            <person name="Goolsby J.A."/>
            <person name="Tidwell J."/>
            <person name="Bellgard S.E."/>
            <person name="Bellgard M.I."/>
        </authorList>
    </citation>
    <scope>NUCLEOTIDE SEQUENCE</scope>
    <source>
        <tissue evidence="1">Shoot tissue taken approximately 20 cm above the soil surface</tissue>
    </source>
</reference>